<dbReference type="PRINTS" id="PR00420">
    <property type="entry name" value="RNGMNOXGNASE"/>
</dbReference>
<keyword evidence="4" id="KW-0560">Oxidoreductase</keyword>
<evidence type="ECO:0000256" key="4">
    <source>
        <dbReference type="ARBA" id="ARBA00023002"/>
    </source>
</evidence>
<keyword evidence="2" id="KW-0285">Flavoprotein</keyword>
<keyword evidence="3" id="KW-0274">FAD</keyword>
<dbReference type="STRING" id="1442368.A0A0D2E5P7"/>
<evidence type="ECO:0000259" key="6">
    <source>
        <dbReference type="Pfam" id="PF01494"/>
    </source>
</evidence>
<evidence type="ECO:0000256" key="5">
    <source>
        <dbReference type="ARBA" id="ARBA00023033"/>
    </source>
</evidence>
<dbReference type="PANTHER" id="PTHR13789">
    <property type="entry name" value="MONOOXYGENASE"/>
    <property type="match status" value="1"/>
</dbReference>
<dbReference type="InterPro" id="IPR002938">
    <property type="entry name" value="FAD-bd"/>
</dbReference>
<dbReference type="Gene3D" id="3.50.50.60">
    <property type="entry name" value="FAD/NAD(P)-binding domain"/>
    <property type="match status" value="1"/>
</dbReference>
<feature type="domain" description="FAD-binding" evidence="6">
    <location>
        <begin position="2"/>
        <end position="366"/>
    </location>
</feature>
<dbReference type="GO" id="GO:0071949">
    <property type="term" value="F:FAD binding"/>
    <property type="evidence" value="ECO:0007669"/>
    <property type="project" value="InterPro"/>
</dbReference>
<keyword evidence="8" id="KW-1185">Reference proteome</keyword>
<dbReference type="VEuPathDB" id="FungiDB:Z517_00791"/>
<dbReference type="Proteomes" id="UP000053029">
    <property type="component" value="Unassembled WGS sequence"/>
</dbReference>
<evidence type="ECO:0000313" key="8">
    <source>
        <dbReference type="Proteomes" id="UP000053029"/>
    </source>
</evidence>
<dbReference type="RefSeq" id="XP_013289209.1">
    <property type="nucleotide sequence ID" value="XM_013433755.1"/>
</dbReference>
<keyword evidence="5" id="KW-0503">Monooxygenase</keyword>
<dbReference type="GeneID" id="25300281"/>
<protein>
    <submittedName>
        <fullName evidence="7">Unplaced genomic scaffold supercont1.1, whole genome shotgun sequence</fullName>
    </submittedName>
</protein>
<dbReference type="Pfam" id="PF01494">
    <property type="entry name" value="FAD_binding_3"/>
    <property type="match status" value="1"/>
</dbReference>
<comment type="similarity">
    <text evidence="1">Belongs to the paxM FAD-dependent monooxygenase family.</text>
</comment>
<organism evidence="7 8">
    <name type="scientific">Fonsecaea pedrosoi CBS 271.37</name>
    <dbReference type="NCBI Taxonomy" id="1442368"/>
    <lineage>
        <taxon>Eukaryota</taxon>
        <taxon>Fungi</taxon>
        <taxon>Dikarya</taxon>
        <taxon>Ascomycota</taxon>
        <taxon>Pezizomycotina</taxon>
        <taxon>Eurotiomycetes</taxon>
        <taxon>Chaetothyriomycetidae</taxon>
        <taxon>Chaetothyriales</taxon>
        <taxon>Herpotrichiellaceae</taxon>
        <taxon>Fonsecaea</taxon>
    </lineage>
</organism>
<evidence type="ECO:0000256" key="2">
    <source>
        <dbReference type="ARBA" id="ARBA00022630"/>
    </source>
</evidence>
<dbReference type="InterPro" id="IPR050493">
    <property type="entry name" value="FAD-dep_Monooxygenase_BioMet"/>
</dbReference>
<dbReference type="SUPFAM" id="SSF51905">
    <property type="entry name" value="FAD/NAD(P)-binding domain"/>
    <property type="match status" value="1"/>
</dbReference>
<evidence type="ECO:0000256" key="1">
    <source>
        <dbReference type="ARBA" id="ARBA00007992"/>
    </source>
</evidence>
<evidence type="ECO:0000256" key="3">
    <source>
        <dbReference type="ARBA" id="ARBA00022827"/>
    </source>
</evidence>
<name>A0A0D2E5P7_9EURO</name>
<accession>A0A0D2E5P7</accession>
<gene>
    <name evidence="7" type="ORF">Z517_00791</name>
</gene>
<sequence length="423" mass="47072">MKVIIVGSGLAGPAMALGLKRHNISCKVFDLRDEAAFDGGFVALAPNALRALDRIGVYDRIRTQGWNYEEFRFLSSRNLSRIGTVLNGSQSRYGYKALRVSRGIVRQTLMDVLRERDIELHLNARCVQIEETDHATVIVTFADGHTEEADFLIGADGIHSRVRTYVAPDAVPTFSGQIGVGGSLPKAKLLMRPGEDMYMPCLILGKLNSFMFMPTSYTGDRVSCFATVEAKDRSREEWAKLQNDHAALYKMLQSHHENETWPEIVRVASQGVELSSLSLWPYYKLPELTSWTSTSGRVIIIGDAAHAMPPTGGQGAAMAFEDALTLADTLSLLNKSESRDQGNHHLDLLREWQTARRARVKKILAFTSRGGDMRKSSTSTFRQLLKEWIMWAYFLFVGKDAGLSWIYEFDTQKGAGAGRGGRA</sequence>
<dbReference type="HOGENOM" id="CLU_009665_19_5_1"/>
<dbReference type="PANTHER" id="PTHR13789:SF309">
    <property type="entry name" value="PUTATIVE (AFU_ORTHOLOGUE AFUA_6G14510)-RELATED"/>
    <property type="match status" value="1"/>
</dbReference>
<reference evidence="7 8" key="1">
    <citation type="submission" date="2015-01" db="EMBL/GenBank/DDBJ databases">
        <title>The Genome Sequence of Fonsecaea pedrosoi CBS 271.37.</title>
        <authorList>
            <consortium name="The Broad Institute Genomics Platform"/>
            <person name="Cuomo C."/>
            <person name="de Hoog S."/>
            <person name="Gorbushina A."/>
            <person name="Stielow B."/>
            <person name="Teixiera M."/>
            <person name="Abouelleil A."/>
            <person name="Chapman S.B."/>
            <person name="Priest M."/>
            <person name="Young S.K."/>
            <person name="Wortman J."/>
            <person name="Nusbaum C."/>
            <person name="Birren B."/>
        </authorList>
    </citation>
    <scope>NUCLEOTIDE SEQUENCE [LARGE SCALE GENOMIC DNA]</scope>
    <source>
        <strain evidence="7 8">CBS 271.37</strain>
    </source>
</reference>
<dbReference type="OrthoDB" id="16820at2759"/>
<dbReference type="EMBL" id="KN846969">
    <property type="protein sequence ID" value="KIW85401.1"/>
    <property type="molecule type" value="Genomic_DNA"/>
</dbReference>
<proteinExistence type="inferred from homology"/>
<dbReference type="AlphaFoldDB" id="A0A0D2E5P7"/>
<dbReference type="GO" id="GO:0004497">
    <property type="term" value="F:monooxygenase activity"/>
    <property type="evidence" value="ECO:0007669"/>
    <property type="project" value="UniProtKB-KW"/>
</dbReference>
<evidence type="ECO:0000313" key="7">
    <source>
        <dbReference type="EMBL" id="KIW85401.1"/>
    </source>
</evidence>
<dbReference type="InterPro" id="IPR036188">
    <property type="entry name" value="FAD/NAD-bd_sf"/>
</dbReference>